<evidence type="ECO:0000259" key="12">
    <source>
        <dbReference type="PROSITE" id="PS50157"/>
    </source>
</evidence>
<organism evidence="13 14">
    <name type="scientific">Probosciger aterrimus</name>
    <name type="common">Palm cockatoo</name>
    <dbReference type="NCBI Taxonomy" id="141839"/>
    <lineage>
        <taxon>Eukaryota</taxon>
        <taxon>Metazoa</taxon>
        <taxon>Chordata</taxon>
        <taxon>Craniata</taxon>
        <taxon>Vertebrata</taxon>
        <taxon>Euteleostomi</taxon>
        <taxon>Archelosauria</taxon>
        <taxon>Archosauria</taxon>
        <taxon>Dinosauria</taxon>
        <taxon>Saurischia</taxon>
        <taxon>Theropoda</taxon>
        <taxon>Coelurosauria</taxon>
        <taxon>Aves</taxon>
        <taxon>Neognathae</taxon>
        <taxon>Neoaves</taxon>
        <taxon>Telluraves</taxon>
        <taxon>Australaves</taxon>
        <taxon>Psittaciformes</taxon>
        <taxon>Cacatuidae</taxon>
        <taxon>Probosciger</taxon>
    </lineage>
</organism>
<dbReference type="InterPro" id="IPR013087">
    <property type="entry name" value="Znf_C2H2_type"/>
</dbReference>
<name>A0A7K5G197_PROAR</name>
<dbReference type="Proteomes" id="UP000562415">
    <property type="component" value="Unassembled WGS sequence"/>
</dbReference>
<keyword evidence="3" id="KW-0479">Metal-binding</keyword>
<keyword evidence="6" id="KW-0862">Zinc</keyword>
<dbReference type="PANTHER" id="PTHR24394">
    <property type="entry name" value="ZINC FINGER PROTEIN"/>
    <property type="match status" value="1"/>
</dbReference>
<accession>A0A7K5G197</accession>
<dbReference type="SMART" id="SM00355">
    <property type="entry name" value="ZnF_C2H2"/>
    <property type="match status" value="2"/>
</dbReference>
<keyword evidence="5 11" id="KW-0863">Zinc-finger</keyword>
<dbReference type="Gene3D" id="3.30.160.60">
    <property type="entry name" value="Classic Zinc Finger"/>
    <property type="match status" value="4"/>
</dbReference>
<gene>
    <name evidence="13" type="primary">Znf865</name>
    <name evidence="13" type="ORF">PROATE_R07225</name>
</gene>
<keyword evidence="14" id="KW-1185">Reference proteome</keyword>
<dbReference type="EMBL" id="VYZH01011206">
    <property type="protein sequence ID" value="NWS50842.1"/>
    <property type="molecule type" value="Genomic_DNA"/>
</dbReference>
<dbReference type="OrthoDB" id="9439903at2759"/>
<proteinExistence type="inferred from homology"/>
<evidence type="ECO:0000256" key="10">
    <source>
        <dbReference type="ARBA" id="ARBA00023242"/>
    </source>
</evidence>
<dbReference type="GO" id="GO:0000981">
    <property type="term" value="F:DNA-binding transcription factor activity, RNA polymerase II-specific"/>
    <property type="evidence" value="ECO:0007669"/>
    <property type="project" value="TreeGrafter"/>
</dbReference>
<reference evidence="13 14" key="1">
    <citation type="submission" date="2019-09" db="EMBL/GenBank/DDBJ databases">
        <title>Bird 10,000 Genomes (B10K) Project - Family phase.</title>
        <authorList>
            <person name="Zhang G."/>
        </authorList>
    </citation>
    <scope>NUCLEOTIDE SEQUENCE [LARGE SCALE GENOMIC DNA]</scope>
    <source>
        <strain evidence="13">B10K-DU-017-47</strain>
    </source>
</reference>
<dbReference type="FunFam" id="3.30.160.60:FF:000624">
    <property type="entry name" value="zinc finger protein 697"/>
    <property type="match status" value="1"/>
</dbReference>
<keyword evidence="7" id="KW-0805">Transcription regulation</keyword>
<dbReference type="FunFam" id="3.30.160.60:FF:000185">
    <property type="entry name" value="zinc finger protein 319"/>
    <property type="match status" value="1"/>
</dbReference>
<dbReference type="PANTHER" id="PTHR24394:SF48">
    <property type="entry name" value="ZINC FINGER PROTEIN 771"/>
    <property type="match status" value="1"/>
</dbReference>
<evidence type="ECO:0000256" key="9">
    <source>
        <dbReference type="ARBA" id="ARBA00023163"/>
    </source>
</evidence>
<dbReference type="SUPFAM" id="SSF57667">
    <property type="entry name" value="beta-beta-alpha zinc fingers"/>
    <property type="match status" value="2"/>
</dbReference>
<dbReference type="AlphaFoldDB" id="A0A7K5G197"/>
<comment type="caution">
    <text evidence="13">The sequence shown here is derived from an EMBL/GenBank/DDBJ whole genome shotgun (WGS) entry which is preliminary data.</text>
</comment>
<evidence type="ECO:0000256" key="8">
    <source>
        <dbReference type="ARBA" id="ARBA00023125"/>
    </source>
</evidence>
<keyword evidence="8" id="KW-0238">DNA-binding</keyword>
<dbReference type="PROSITE" id="PS00028">
    <property type="entry name" value="ZINC_FINGER_C2H2_1"/>
    <property type="match status" value="1"/>
</dbReference>
<feature type="domain" description="C2H2-type" evidence="12">
    <location>
        <begin position="43"/>
        <end position="70"/>
    </location>
</feature>
<evidence type="ECO:0000256" key="4">
    <source>
        <dbReference type="ARBA" id="ARBA00022737"/>
    </source>
</evidence>
<protein>
    <submittedName>
        <fullName evidence="13">ZN865 protein</fullName>
    </submittedName>
</protein>
<dbReference type="GO" id="GO:0003677">
    <property type="term" value="F:DNA binding"/>
    <property type="evidence" value="ECO:0007669"/>
    <property type="project" value="UniProtKB-KW"/>
</dbReference>
<keyword evidence="10" id="KW-0539">Nucleus</keyword>
<dbReference type="PROSITE" id="PS50157">
    <property type="entry name" value="ZINC_FINGER_C2H2_2"/>
    <property type="match status" value="2"/>
</dbReference>
<evidence type="ECO:0000256" key="2">
    <source>
        <dbReference type="ARBA" id="ARBA00006991"/>
    </source>
</evidence>
<evidence type="ECO:0000256" key="6">
    <source>
        <dbReference type="ARBA" id="ARBA00022833"/>
    </source>
</evidence>
<keyword evidence="9" id="KW-0804">Transcription</keyword>
<comment type="subcellular location">
    <subcellularLocation>
        <location evidence="1">Nucleus</location>
    </subcellularLocation>
</comment>
<dbReference type="Pfam" id="PF13465">
    <property type="entry name" value="zf-H2C2_2"/>
    <property type="match status" value="1"/>
</dbReference>
<keyword evidence="4" id="KW-0677">Repeat</keyword>
<comment type="similarity">
    <text evidence="2">Belongs to the krueppel C2H2-type zinc-finger protein family.</text>
</comment>
<dbReference type="InterPro" id="IPR036236">
    <property type="entry name" value="Znf_C2H2_sf"/>
</dbReference>
<sequence>HSGERPYECGTCGRAYNHVSSLIRHRRETLKRHERIHTGEKPHQCAVCGKRFRESFHLSKHHVVHTRERPYKCELCGKAF</sequence>
<evidence type="ECO:0000256" key="11">
    <source>
        <dbReference type="PROSITE-ProRule" id="PRU00042"/>
    </source>
</evidence>
<dbReference type="GO" id="GO:0008270">
    <property type="term" value="F:zinc ion binding"/>
    <property type="evidence" value="ECO:0007669"/>
    <property type="project" value="UniProtKB-KW"/>
</dbReference>
<evidence type="ECO:0000313" key="14">
    <source>
        <dbReference type="Proteomes" id="UP000562415"/>
    </source>
</evidence>
<evidence type="ECO:0000256" key="1">
    <source>
        <dbReference type="ARBA" id="ARBA00004123"/>
    </source>
</evidence>
<evidence type="ECO:0000256" key="7">
    <source>
        <dbReference type="ARBA" id="ARBA00023015"/>
    </source>
</evidence>
<feature type="non-terminal residue" evidence="13">
    <location>
        <position position="1"/>
    </location>
</feature>
<dbReference type="GO" id="GO:0005634">
    <property type="term" value="C:nucleus"/>
    <property type="evidence" value="ECO:0007669"/>
    <property type="project" value="UniProtKB-SubCell"/>
</dbReference>
<dbReference type="Pfam" id="PF00096">
    <property type="entry name" value="zf-C2H2"/>
    <property type="match status" value="1"/>
</dbReference>
<feature type="domain" description="C2H2-type" evidence="12">
    <location>
        <begin position="7"/>
        <end position="42"/>
    </location>
</feature>
<evidence type="ECO:0000256" key="3">
    <source>
        <dbReference type="ARBA" id="ARBA00022723"/>
    </source>
</evidence>
<evidence type="ECO:0000256" key="5">
    <source>
        <dbReference type="ARBA" id="ARBA00022771"/>
    </source>
</evidence>
<evidence type="ECO:0000313" key="13">
    <source>
        <dbReference type="EMBL" id="NWS50842.1"/>
    </source>
</evidence>
<feature type="non-terminal residue" evidence="13">
    <location>
        <position position="80"/>
    </location>
</feature>